<dbReference type="InterPro" id="IPR029479">
    <property type="entry name" value="Nitroreductase"/>
</dbReference>
<accession>A0A916UMH9</accession>
<evidence type="ECO:0000256" key="2">
    <source>
        <dbReference type="ARBA" id="ARBA00022630"/>
    </source>
</evidence>
<evidence type="ECO:0000256" key="5">
    <source>
        <dbReference type="PIRNR" id="PIRNR005426"/>
    </source>
</evidence>
<keyword evidence="4 5" id="KW-0560">Oxidoreductase</keyword>
<protein>
    <submittedName>
        <fullName evidence="7">NADPH-dependent oxidoreductase</fullName>
    </submittedName>
</protein>
<dbReference type="AlphaFoldDB" id="A0A916UMH9"/>
<keyword evidence="5" id="KW-0521">NADP</keyword>
<proteinExistence type="inferred from homology"/>
<dbReference type="Proteomes" id="UP000637002">
    <property type="component" value="Unassembled WGS sequence"/>
</dbReference>
<evidence type="ECO:0000313" key="8">
    <source>
        <dbReference type="Proteomes" id="UP000637002"/>
    </source>
</evidence>
<dbReference type="SUPFAM" id="SSF55469">
    <property type="entry name" value="FMN-dependent nitroreductase-like"/>
    <property type="match status" value="1"/>
</dbReference>
<gene>
    <name evidence="7" type="ORF">GCM10010994_39880</name>
</gene>
<dbReference type="PIRSF" id="PIRSF005426">
    <property type="entry name" value="Frp"/>
    <property type="match status" value="1"/>
</dbReference>
<name>A0A916UMH9_9HYPH</name>
<dbReference type="Pfam" id="PF00881">
    <property type="entry name" value="Nitroreductase"/>
    <property type="match status" value="1"/>
</dbReference>
<feature type="domain" description="Nitroreductase" evidence="6">
    <location>
        <begin position="37"/>
        <end position="191"/>
    </location>
</feature>
<dbReference type="RefSeq" id="WP_188610926.1">
    <property type="nucleotide sequence ID" value="NZ_BMGG01000007.1"/>
</dbReference>
<keyword evidence="2 5" id="KW-0285">Flavoprotein</keyword>
<evidence type="ECO:0000256" key="4">
    <source>
        <dbReference type="ARBA" id="ARBA00023002"/>
    </source>
</evidence>
<reference evidence="7" key="1">
    <citation type="journal article" date="2014" name="Int. J. Syst. Evol. Microbiol.">
        <title>Complete genome sequence of Corynebacterium casei LMG S-19264T (=DSM 44701T), isolated from a smear-ripened cheese.</title>
        <authorList>
            <consortium name="US DOE Joint Genome Institute (JGI-PGF)"/>
            <person name="Walter F."/>
            <person name="Albersmeier A."/>
            <person name="Kalinowski J."/>
            <person name="Ruckert C."/>
        </authorList>
    </citation>
    <scope>NUCLEOTIDE SEQUENCE</scope>
    <source>
        <strain evidence="7">CGMCC 1.12919</strain>
    </source>
</reference>
<keyword evidence="3 5" id="KW-0288">FMN</keyword>
<evidence type="ECO:0000313" key="7">
    <source>
        <dbReference type="EMBL" id="GGC77597.1"/>
    </source>
</evidence>
<evidence type="ECO:0000256" key="3">
    <source>
        <dbReference type="ARBA" id="ARBA00022643"/>
    </source>
</evidence>
<dbReference type="InterPro" id="IPR000415">
    <property type="entry name" value="Nitroreductase-like"/>
</dbReference>
<comment type="similarity">
    <text evidence="1 5">Belongs to the flavin oxidoreductase frp family.</text>
</comment>
<reference evidence="7" key="2">
    <citation type="submission" date="2020-09" db="EMBL/GenBank/DDBJ databases">
        <authorList>
            <person name="Sun Q."/>
            <person name="Zhou Y."/>
        </authorList>
    </citation>
    <scope>NUCLEOTIDE SEQUENCE</scope>
    <source>
        <strain evidence="7">CGMCC 1.12919</strain>
    </source>
</reference>
<evidence type="ECO:0000259" key="6">
    <source>
        <dbReference type="Pfam" id="PF00881"/>
    </source>
</evidence>
<comment type="caution">
    <text evidence="7">The sequence shown here is derived from an EMBL/GenBank/DDBJ whole genome shotgun (WGS) entry which is preliminary data.</text>
</comment>
<dbReference type="PANTHER" id="PTHR43425">
    <property type="entry name" value="OXYGEN-INSENSITIVE NADPH NITROREDUCTASE"/>
    <property type="match status" value="1"/>
</dbReference>
<dbReference type="GO" id="GO:0016491">
    <property type="term" value="F:oxidoreductase activity"/>
    <property type="evidence" value="ECO:0007669"/>
    <property type="project" value="UniProtKB-UniRule"/>
</dbReference>
<dbReference type="EMBL" id="BMGG01000007">
    <property type="protein sequence ID" value="GGC77597.1"/>
    <property type="molecule type" value="Genomic_DNA"/>
</dbReference>
<evidence type="ECO:0000256" key="1">
    <source>
        <dbReference type="ARBA" id="ARBA00008366"/>
    </source>
</evidence>
<dbReference type="PANTHER" id="PTHR43425:SF2">
    <property type="entry name" value="OXYGEN-INSENSITIVE NADPH NITROREDUCTASE"/>
    <property type="match status" value="1"/>
</dbReference>
<organism evidence="7 8">
    <name type="scientific">Chelatococcus reniformis</name>
    <dbReference type="NCBI Taxonomy" id="1494448"/>
    <lineage>
        <taxon>Bacteria</taxon>
        <taxon>Pseudomonadati</taxon>
        <taxon>Pseudomonadota</taxon>
        <taxon>Alphaproteobacteria</taxon>
        <taxon>Hyphomicrobiales</taxon>
        <taxon>Chelatococcaceae</taxon>
        <taxon>Chelatococcus</taxon>
    </lineage>
</organism>
<sequence length="277" mass="29387">MTHPVVSPIEAALTSRYGDAAAGLAPLWNDTIAALLSHRSVRAFLPGPLPQGTVEAAVAAAQSAPSSSNLQTWSVVAIEDPATKAKLAEYANGQTHVAEAPLVLAFLADLARLEEIGRRRDHPTDALAFLETLLIGFIDAALAAQNAVVALESLGLGTVYLGAIRNRPVEVAELLHLPPNVVAVVGLVVGHPDPARPAAVKPRLPQRVVLHRERYDASQPPDAIDGYDRTLAEFQRGQNLPPAGWIDAALQRVRGPQSLSGRDRLKEALIALGFGLR</sequence>
<dbReference type="InterPro" id="IPR016446">
    <property type="entry name" value="Flavin_OxRdtase_Frp"/>
</dbReference>
<keyword evidence="8" id="KW-1185">Reference proteome</keyword>
<dbReference type="Gene3D" id="3.40.109.10">
    <property type="entry name" value="NADH Oxidase"/>
    <property type="match status" value="1"/>
</dbReference>